<reference evidence="3" key="1">
    <citation type="submission" date="2018-09" db="EMBL/GenBank/DDBJ databases">
        <title>Chryseolinea sp. KIS68-18 isolated from soil.</title>
        <authorList>
            <person name="Weon H.-Y."/>
            <person name="Kwon S.-W."/>
            <person name="Lee S.A."/>
        </authorList>
    </citation>
    <scope>NUCLEOTIDE SEQUENCE [LARGE SCALE GENOMIC DNA]</scope>
    <source>
        <strain evidence="3">KIS68-18</strain>
    </source>
</reference>
<dbReference type="Pfam" id="PF12969">
    <property type="entry name" value="DUF3857"/>
    <property type="match status" value="1"/>
</dbReference>
<proteinExistence type="predicted"/>
<dbReference type="Proteomes" id="UP000266183">
    <property type="component" value="Chromosome"/>
</dbReference>
<accession>A0A385SIV8</accession>
<evidence type="ECO:0000313" key="3">
    <source>
        <dbReference type="Proteomes" id="UP000266183"/>
    </source>
</evidence>
<name>A0A385SIV8_9BACT</name>
<dbReference type="EMBL" id="CP032382">
    <property type="protein sequence ID" value="AYB29310.1"/>
    <property type="molecule type" value="Genomic_DNA"/>
</dbReference>
<keyword evidence="3" id="KW-1185">Reference proteome</keyword>
<dbReference type="KEGG" id="chk:D4L85_01350"/>
<feature type="domain" description="DUF3857" evidence="1">
    <location>
        <begin position="66"/>
        <end position="232"/>
    </location>
</feature>
<sequence length="653" mass="75131">MRTVFGIAFVAIHFLATAQSDSFPFGQVTYRDLDMKTYAKDTAAIAVVLREEGDTHIEDADPNYLVFHYHVKIKILKKAGQALADFVIPLRKGDGIYKEAMRSVTASSFNFENGTMKETKLNTKDQFTENSSKYRDYRKFAVPNVRVGSVIEVEYTLESPFKFTFRSWEFQSDIPKISSAYKATIPANYRYNISLRGYLKLAKNESKIERDCYRPRGYSAECTVMDFMMKDVPAFKEEEYMTARSNFLSAVYFELSEYLYFDGRKDKITKEWKDVEDEMKKQTNFGVQLRRGEDIVDREVKQIIAGETDELVKARKIYDFIKGWYHWNHVYGLWSDLGIKKAFDAKTGNIGDINLSLVAALKYAGLNADPIILSTRSNGLVNELYPVITEFDYVAAYLSIKDKVYLLDATDPFLSFGMLPERCLNGKGRVLGEKQSFWYDLKPSEKNRRVSIFNLKLNKEGLLSGTVQVSHFGYSALNERKNVANEGDEKKYLSSEYPGVTMTQPHIDNLDDLKKPLSIKFETEAELFDQATAENFLFNPFFLDEEIKNHFKSQERLYPVDFGAPLEQTVVMILEYPEEYEITEIPAKVGLTLPDAGGRYMYSVQNVGHTVTMNSSFTINKTVFSSLEYHYLRELYDRVVAVQKTDLVFKKKT</sequence>
<evidence type="ECO:0000259" key="1">
    <source>
        <dbReference type="Pfam" id="PF12969"/>
    </source>
</evidence>
<gene>
    <name evidence="2" type="ORF">D4L85_01350</name>
</gene>
<dbReference type="Gene3D" id="3.10.620.30">
    <property type="match status" value="1"/>
</dbReference>
<dbReference type="AlphaFoldDB" id="A0A385SIV8"/>
<dbReference type="Gene3D" id="2.60.120.1130">
    <property type="match status" value="1"/>
</dbReference>
<organism evidence="2 3">
    <name type="scientific">Chryseolinea soli</name>
    <dbReference type="NCBI Taxonomy" id="2321403"/>
    <lineage>
        <taxon>Bacteria</taxon>
        <taxon>Pseudomonadati</taxon>
        <taxon>Bacteroidota</taxon>
        <taxon>Cytophagia</taxon>
        <taxon>Cytophagales</taxon>
        <taxon>Fulvivirgaceae</taxon>
        <taxon>Chryseolinea</taxon>
    </lineage>
</organism>
<evidence type="ECO:0000313" key="2">
    <source>
        <dbReference type="EMBL" id="AYB29310.1"/>
    </source>
</evidence>
<dbReference type="RefSeq" id="WP_119752629.1">
    <property type="nucleotide sequence ID" value="NZ_CP032382.1"/>
</dbReference>
<dbReference type="InterPro" id="IPR024618">
    <property type="entry name" value="DUF3857"/>
</dbReference>
<dbReference type="Gene3D" id="2.60.40.3140">
    <property type="match status" value="1"/>
</dbReference>
<protein>
    <submittedName>
        <fullName evidence="2">DUF3857 domain-containing protein</fullName>
    </submittedName>
</protein>
<dbReference type="OrthoDB" id="98874at2"/>